<reference evidence="1 2" key="1">
    <citation type="journal article" date="2014" name="PLoS ONE">
        <title>Global Analysis of Gene Expression Profiles in Physic Nut (Jatropha curcas L.) Seedlings Exposed to Salt Stress.</title>
        <authorList>
            <person name="Zhang L."/>
            <person name="Zhang C."/>
            <person name="Wu P."/>
            <person name="Chen Y."/>
            <person name="Li M."/>
            <person name="Jiang H."/>
            <person name="Wu G."/>
        </authorList>
    </citation>
    <scope>NUCLEOTIDE SEQUENCE [LARGE SCALE GENOMIC DNA]</scope>
    <source>
        <strain evidence="2">cv. GZQX0401</strain>
        <tissue evidence="1">Young leaves</tissue>
    </source>
</reference>
<organism evidence="1 2">
    <name type="scientific">Jatropha curcas</name>
    <name type="common">Barbados nut</name>
    <dbReference type="NCBI Taxonomy" id="180498"/>
    <lineage>
        <taxon>Eukaryota</taxon>
        <taxon>Viridiplantae</taxon>
        <taxon>Streptophyta</taxon>
        <taxon>Embryophyta</taxon>
        <taxon>Tracheophyta</taxon>
        <taxon>Spermatophyta</taxon>
        <taxon>Magnoliopsida</taxon>
        <taxon>eudicotyledons</taxon>
        <taxon>Gunneridae</taxon>
        <taxon>Pentapetalae</taxon>
        <taxon>rosids</taxon>
        <taxon>fabids</taxon>
        <taxon>Malpighiales</taxon>
        <taxon>Euphorbiaceae</taxon>
        <taxon>Crotonoideae</taxon>
        <taxon>Jatropheae</taxon>
        <taxon>Jatropha</taxon>
    </lineage>
</organism>
<dbReference type="InterPro" id="IPR007789">
    <property type="entry name" value="DUF688"/>
</dbReference>
<dbReference type="PANTHER" id="PTHR37767:SF1">
    <property type="entry name" value="HYDROXYPROLINE-RICH GLYCOPROTEIN FAMILY PROTEIN"/>
    <property type="match status" value="1"/>
</dbReference>
<dbReference type="Pfam" id="PF05097">
    <property type="entry name" value="DUF688"/>
    <property type="match status" value="1"/>
</dbReference>
<dbReference type="AlphaFoldDB" id="A0A067JS57"/>
<gene>
    <name evidence="1" type="ORF">JCGZ_26210</name>
</gene>
<evidence type="ECO:0008006" key="3">
    <source>
        <dbReference type="Google" id="ProtNLM"/>
    </source>
</evidence>
<dbReference type="KEGG" id="jcu:105648566"/>
<dbReference type="PANTHER" id="PTHR37767">
    <property type="entry name" value="HYDROXYPROLINE-RICH GLYCOPROTEIN FAMILY PROTEIN"/>
    <property type="match status" value="1"/>
</dbReference>
<dbReference type="OrthoDB" id="1938864at2759"/>
<protein>
    <recommendedName>
        <fullName evidence="3">Hydroxyproline-rich glycoprotein family protein</fullName>
    </recommendedName>
</protein>
<evidence type="ECO:0000313" key="2">
    <source>
        <dbReference type="Proteomes" id="UP000027138"/>
    </source>
</evidence>
<accession>A0A067JS57</accession>
<dbReference type="EMBL" id="KK915447">
    <property type="protein sequence ID" value="KDP22379.1"/>
    <property type="molecule type" value="Genomic_DNA"/>
</dbReference>
<proteinExistence type="predicted"/>
<name>A0A067JS57_JATCU</name>
<dbReference type="Proteomes" id="UP000027138">
    <property type="component" value="Unassembled WGS sequence"/>
</dbReference>
<sequence length="310" mass="33835">MAENEAIGPSQRKYIRQPPSVPFLWEERPGVAKKGWRPVVSSVTTLALPSPVKLVASVPFNWEEKPGKPLPCFSEPPPESALLTSPSPPMYSQSHNDEYSYEENGGNVYHGDKGGIFDLDIESFSFETEDSLSSAPSLLANCLVSSVAVSSAVPVPKTSSSVDINDQFEIASSPASESDDSTNSYATGRSSLAGASFLECLFPLYSPSSGFLEKHTYSKNSTVSPSEVTGSRFDYESGNTMAKKPPTLGELIMMSRRRSHQRKAVQMGKQNLSMEFINNKAFGCCLFGAGIRIIEGSQRKRHHLLRLKLI</sequence>
<evidence type="ECO:0000313" key="1">
    <source>
        <dbReference type="EMBL" id="KDP22379.1"/>
    </source>
</evidence>
<keyword evidence="2" id="KW-1185">Reference proteome</keyword>